<reference evidence="2" key="2">
    <citation type="submission" date="2020-09" db="EMBL/GenBank/DDBJ databases">
        <authorList>
            <person name="Sun Q."/>
            <person name="Kim S."/>
        </authorList>
    </citation>
    <scope>NUCLEOTIDE SEQUENCE</scope>
    <source>
        <strain evidence="2">KCTC 12710</strain>
    </source>
</reference>
<dbReference type="CDD" id="cd03801">
    <property type="entry name" value="GT4_PimA-like"/>
    <property type="match status" value="1"/>
</dbReference>
<dbReference type="Gene3D" id="3.40.50.2000">
    <property type="entry name" value="Glycogen Phosphorylase B"/>
    <property type="match status" value="1"/>
</dbReference>
<evidence type="ECO:0000313" key="3">
    <source>
        <dbReference type="Proteomes" id="UP000636004"/>
    </source>
</evidence>
<proteinExistence type="predicted"/>
<reference evidence="2" key="1">
    <citation type="journal article" date="2014" name="Int. J. Syst. Evol. Microbiol.">
        <title>Complete genome sequence of Corynebacterium casei LMG S-19264T (=DSM 44701T), isolated from a smear-ripened cheese.</title>
        <authorList>
            <consortium name="US DOE Joint Genome Institute (JGI-PGF)"/>
            <person name="Walter F."/>
            <person name="Albersmeier A."/>
            <person name="Kalinowski J."/>
            <person name="Ruckert C."/>
        </authorList>
    </citation>
    <scope>NUCLEOTIDE SEQUENCE</scope>
    <source>
        <strain evidence="2">KCTC 12710</strain>
    </source>
</reference>
<evidence type="ECO:0000259" key="1">
    <source>
        <dbReference type="Pfam" id="PF00534"/>
    </source>
</evidence>
<organism evidence="2 3">
    <name type="scientific">Algibacter mikhailovii</name>
    <dbReference type="NCBI Taxonomy" id="425498"/>
    <lineage>
        <taxon>Bacteria</taxon>
        <taxon>Pseudomonadati</taxon>
        <taxon>Bacteroidota</taxon>
        <taxon>Flavobacteriia</taxon>
        <taxon>Flavobacteriales</taxon>
        <taxon>Flavobacteriaceae</taxon>
        <taxon>Algibacter</taxon>
    </lineage>
</organism>
<dbReference type="Pfam" id="PF00534">
    <property type="entry name" value="Glycos_transf_1"/>
    <property type="match status" value="1"/>
</dbReference>
<dbReference type="SUPFAM" id="SSF53756">
    <property type="entry name" value="UDP-Glycosyltransferase/glycogen phosphorylase"/>
    <property type="match status" value="1"/>
</dbReference>
<dbReference type="RefSeq" id="WP_189360458.1">
    <property type="nucleotide sequence ID" value="NZ_BMWZ01000004.1"/>
</dbReference>
<name>A0A918V8A6_9FLAO</name>
<dbReference type="InterPro" id="IPR001296">
    <property type="entry name" value="Glyco_trans_1"/>
</dbReference>
<evidence type="ECO:0000313" key="2">
    <source>
        <dbReference type="EMBL" id="GGZ80967.1"/>
    </source>
</evidence>
<gene>
    <name evidence="2" type="ORF">GCM10007028_17960</name>
</gene>
<comment type="caution">
    <text evidence="2">The sequence shown here is derived from an EMBL/GenBank/DDBJ whole genome shotgun (WGS) entry which is preliminary data.</text>
</comment>
<dbReference type="EMBL" id="BMWZ01000004">
    <property type="protein sequence ID" value="GGZ80967.1"/>
    <property type="molecule type" value="Genomic_DNA"/>
</dbReference>
<sequence length="371" mass="42849">MKLLIISHTEHYTDNNGVIVGWGPTLTEINYLATIFDEVYHIATHLDSVPPPSSLPYTSSNIHFIAIPYTGGKRLIDKFDIVWNAPCTILKVFKTLKKVDVFQLRAPTGIGVYLIPILMFFSNRKGWFKYAGNWSQENPPFGYAIQRWFLKRQKRKVTINGKWPKQPEQCLTFENPCITEKYQDEGVKVLVEKEFKPPFIYCFAGRLEDEKGVRRIIEAFALLEDKTKVKEVHLIGNGENIQEYKVLARKTEIAFVFHGFLNFNDVFKIFKKAHFFLLPSSASEGFPKVIAESLNFGCIPIVSDVSSIGQYIKNGENGFVLDPNTVNNLKDILEEIHRFKPHELKEMQSEQALIKLFTYQYYLHRIKTDII</sequence>
<accession>A0A918V8A6</accession>
<keyword evidence="3" id="KW-1185">Reference proteome</keyword>
<dbReference type="GO" id="GO:0016757">
    <property type="term" value="F:glycosyltransferase activity"/>
    <property type="evidence" value="ECO:0007669"/>
    <property type="project" value="InterPro"/>
</dbReference>
<feature type="domain" description="Glycosyl transferase family 1" evidence="1">
    <location>
        <begin position="194"/>
        <end position="340"/>
    </location>
</feature>
<dbReference type="Proteomes" id="UP000636004">
    <property type="component" value="Unassembled WGS sequence"/>
</dbReference>
<protein>
    <recommendedName>
        <fullName evidence="1">Glycosyl transferase family 1 domain-containing protein</fullName>
    </recommendedName>
</protein>
<dbReference type="AlphaFoldDB" id="A0A918V8A6"/>
<dbReference type="PANTHER" id="PTHR12526">
    <property type="entry name" value="GLYCOSYLTRANSFERASE"/>
    <property type="match status" value="1"/>
</dbReference>